<evidence type="ECO:0000313" key="1">
    <source>
        <dbReference type="EMBL" id="MBP2189130.1"/>
    </source>
</evidence>
<gene>
    <name evidence="1" type="ORF">BJ987_002031</name>
</gene>
<dbReference type="EMBL" id="JAGGMR010000001">
    <property type="protein sequence ID" value="MBP2189130.1"/>
    <property type="molecule type" value="Genomic_DNA"/>
</dbReference>
<dbReference type="PANTHER" id="PTHR42877:SF4">
    <property type="entry name" value="FAD_NAD(P)-BINDING DOMAIN-CONTAINING PROTEIN-RELATED"/>
    <property type="match status" value="1"/>
</dbReference>
<name>A0ABS4QBQ8_9NOCA</name>
<reference evidence="1 2" key="1">
    <citation type="submission" date="2021-03" db="EMBL/GenBank/DDBJ databases">
        <title>Sequencing the genomes of 1000 actinobacteria strains.</title>
        <authorList>
            <person name="Klenk H.-P."/>
        </authorList>
    </citation>
    <scope>NUCLEOTIDE SEQUENCE [LARGE SCALE GENOMIC DNA]</scope>
    <source>
        <strain evidence="1 2">DSM 45516</strain>
    </source>
</reference>
<dbReference type="SUPFAM" id="SSF51905">
    <property type="entry name" value="FAD/NAD(P)-binding domain"/>
    <property type="match status" value="2"/>
</dbReference>
<organism evidence="1 2">
    <name type="scientific">Nocardia goodfellowii</name>
    <dbReference type="NCBI Taxonomy" id="882446"/>
    <lineage>
        <taxon>Bacteria</taxon>
        <taxon>Bacillati</taxon>
        <taxon>Actinomycetota</taxon>
        <taxon>Actinomycetes</taxon>
        <taxon>Mycobacteriales</taxon>
        <taxon>Nocardiaceae</taxon>
        <taxon>Nocardia</taxon>
    </lineage>
</organism>
<dbReference type="Gene3D" id="3.50.50.60">
    <property type="entry name" value="FAD/NAD(P)-binding domain"/>
    <property type="match status" value="2"/>
</dbReference>
<dbReference type="Pfam" id="PF13738">
    <property type="entry name" value="Pyr_redox_3"/>
    <property type="match status" value="1"/>
</dbReference>
<dbReference type="Proteomes" id="UP001519325">
    <property type="component" value="Unassembled WGS sequence"/>
</dbReference>
<dbReference type="InterPro" id="IPR036188">
    <property type="entry name" value="FAD/NAD-bd_sf"/>
</dbReference>
<dbReference type="PANTHER" id="PTHR42877">
    <property type="entry name" value="L-ORNITHINE N(5)-MONOOXYGENASE-RELATED"/>
    <property type="match status" value="1"/>
</dbReference>
<evidence type="ECO:0000313" key="2">
    <source>
        <dbReference type="Proteomes" id="UP001519325"/>
    </source>
</evidence>
<sequence>MRQVVRDHDLERHLYTHAGVSAATFDEVAGRWTLITPRGPIQAGAVIWAIGQLHRPRIPEFPGTDQFSGRAFHSADRAQWAVPDGMDGDIAVVGTGSSAAQMLPELARTARSVTVYQRSAAWVLPKPAARFGPVAQWVLEHVPGAHRAHRAALSYVGDAVLAPIMRGGWSALPAEWLARWQLRRQVPDRALRRKLLPPYAIGEKRILMDSNFYPALMRPNVELVTDAIDHLTPAGIRTVDGRERRADVIVWATGFQAQQFFGGVTVTGRDGADLHRVWDEWGGPQAFWGLAVPQFPNMYMIAGPHSFTPANSNPLMKDVQARYIVRCLRLAARRGAPIEVSEAAMTKYRAWLTTAMAATVWPQGAASWFKSAERVTNPWPSTVREFEQRLAHSPAYSFTTAPPSPARTYVRSRT</sequence>
<protein>
    <submittedName>
        <fullName evidence="1">Cation diffusion facilitator CzcD-associated flavoprotein CzcO</fullName>
    </submittedName>
</protein>
<proteinExistence type="predicted"/>
<accession>A0ABS4QBQ8</accession>
<dbReference type="InterPro" id="IPR051209">
    <property type="entry name" value="FAD-bind_Monooxygenase_sf"/>
</dbReference>
<comment type="caution">
    <text evidence="1">The sequence shown here is derived from an EMBL/GenBank/DDBJ whole genome shotgun (WGS) entry which is preliminary data.</text>
</comment>
<keyword evidence="2" id="KW-1185">Reference proteome</keyword>